<dbReference type="RefSeq" id="WP_386192516.1">
    <property type="nucleotide sequence ID" value="NZ_JBHSBC010000026.1"/>
</dbReference>
<protein>
    <submittedName>
        <fullName evidence="2">Uncharacterized protein</fullName>
    </submittedName>
</protein>
<evidence type="ECO:0000313" key="2">
    <source>
        <dbReference type="EMBL" id="MFC3983408.1"/>
    </source>
</evidence>
<comment type="caution">
    <text evidence="2">The sequence shown here is derived from an EMBL/GenBank/DDBJ whole genome shotgun (WGS) entry which is preliminary data.</text>
</comment>
<evidence type="ECO:0000313" key="3">
    <source>
        <dbReference type="Proteomes" id="UP001595698"/>
    </source>
</evidence>
<reference evidence="3" key="1">
    <citation type="journal article" date="2019" name="Int. J. Syst. Evol. Microbiol.">
        <title>The Global Catalogue of Microorganisms (GCM) 10K type strain sequencing project: providing services to taxonomists for standard genome sequencing and annotation.</title>
        <authorList>
            <consortium name="The Broad Institute Genomics Platform"/>
            <consortium name="The Broad Institute Genome Sequencing Center for Infectious Disease"/>
            <person name="Wu L."/>
            <person name="Ma J."/>
        </authorList>
    </citation>
    <scope>NUCLEOTIDE SEQUENCE [LARGE SCALE GENOMIC DNA]</scope>
    <source>
        <strain evidence="3">TBRC 7912</strain>
    </source>
</reference>
<proteinExistence type="predicted"/>
<keyword evidence="3" id="KW-1185">Reference proteome</keyword>
<feature type="region of interest" description="Disordered" evidence="1">
    <location>
        <begin position="1"/>
        <end position="47"/>
    </location>
</feature>
<dbReference type="Proteomes" id="UP001595698">
    <property type="component" value="Unassembled WGS sequence"/>
</dbReference>
<dbReference type="EMBL" id="JBHSBC010000026">
    <property type="protein sequence ID" value="MFC3983408.1"/>
    <property type="molecule type" value="Genomic_DNA"/>
</dbReference>
<sequence>MSESFIPRLAAPVERTITGGPPAEQAGVEQAATGRTSHYPFADEGDE</sequence>
<name>A0ABV8F7Z6_9ACTN</name>
<accession>A0ABV8F7Z6</accession>
<gene>
    <name evidence="2" type="ORF">ACFOYY_24990</name>
</gene>
<organism evidence="2 3">
    <name type="scientific">Streptosporangium jomthongense</name>
    <dbReference type="NCBI Taxonomy" id="1193683"/>
    <lineage>
        <taxon>Bacteria</taxon>
        <taxon>Bacillati</taxon>
        <taxon>Actinomycetota</taxon>
        <taxon>Actinomycetes</taxon>
        <taxon>Streptosporangiales</taxon>
        <taxon>Streptosporangiaceae</taxon>
        <taxon>Streptosporangium</taxon>
    </lineage>
</organism>
<evidence type="ECO:0000256" key="1">
    <source>
        <dbReference type="SAM" id="MobiDB-lite"/>
    </source>
</evidence>